<keyword evidence="1" id="KW-0175">Coiled coil</keyword>
<evidence type="ECO:0000313" key="4">
    <source>
        <dbReference type="Proteomes" id="UP001162031"/>
    </source>
</evidence>
<feature type="region of interest" description="Disordered" evidence="2">
    <location>
        <begin position="121"/>
        <end position="153"/>
    </location>
</feature>
<evidence type="ECO:0008006" key="5">
    <source>
        <dbReference type="Google" id="ProtNLM"/>
    </source>
</evidence>
<dbReference type="PANTHER" id="PTHR37558">
    <property type="entry name" value="HTH CENPB-TYPE DOMAIN-CONTAINING PROTEIN"/>
    <property type="match status" value="1"/>
</dbReference>
<evidence type="ECO:0000256" key="2">
    <source>
        <dbReference type="SAM" id="MobiDB-lite"/>
    </source>
</evidence>
<gene>
    <name evidence="3" type="ORF">HBR001_LOCUS2813</name>
</gene>
<evidence type="ECO:0000313" key="3">
    <source>
        <dbReference type="EMBL" id="CAI5722211.1"/>
    </source>
</evidence>
<feature type="compositionally biased region" description="Basic and acidic residues" evidence="2">
    <location>
        <begin position="268"/>
        <end position="281"/>
    </location>
</feature>
<dbReference type="PANTHER" id="PTHR37558:SF1">
    <property type="entry name" value="HTH CENPB-TYPE DOMAIN-CONTAINING PROTEIN"/>
    <property type="match status" value="1"/>
</dbReference>
<comment type="caution">
    <text evidence="3">The sequence shown here is derived from an EMBL/GenBank/DDBJ whole genome shotgun (WGS) entry which is preliminary data.</text>
</comment>
<keyword evidence="4" id="KW-1185">Reference proteome</keyword>
<sequence>MPRGVRRDDLQAPATAPTGAASLSELGSSSKSDTSVPLAKKRQRFGQQEDFLLMLQVKLDAPYKARHGAIQRTWDGVAERLNAHPDFDMRPVKGSTAKARFDTLLNRHREWMEQARARAEMLSDEEQAEGGEGEEHEGTGEMREKRRRMDQRDGPVRALLTEVIEQIDEMQLKVEDHAQALSRGANRDEEEEGEGGDGDAGRGYGQPQKRVYEEYEDEEEEEEDNGDDAMASRRLAKRRASSSGDRPPVDQEQWLMRRDVDGAQVSRMHVDSLPRVHDIPGRSDVVSEEQSAAPSSPDGLDTGDLTTVQQAMGELLKMQHAFAMNLSGGGGGGLMAELEKMNEARLREEEEKTKQRDLELLIERQRTKRRQIELEFERMERQKDREEQAKLIASIVERLQPPIKD</sequence>
<accession>A0AAV0TMH9</accession>
<name>A0AAV0TMH9_HYABA</name>
<proteinExistence type="predicted"/>
<feature type="region of interest" description="Disordered" evidence="2">
    <location>
        <begin position="1"/>
        <end position="40"/>
    </location>
</feature>
<feature type="compositionally biased region" description="Basic and acidic residues" evidence="2">
    <location>
        <begin position="1"/>
        <end position="10"/>
    </location>
</feature>
<feature type="coiled-coil region" evidence="1">
    <location>
        <begin position="338"/>
        <end position="389"/>
    </location>
</feature>
<feature type="compositionally biased region" description="Acidic residues" evidence="2">
    <location>
        <begin position="122"/>
        <end position="135"/>
    </location>
</feature>
<feature type="region of interest" description="Disordered" evidence="2">
    <location>
        <begin position="181"/>
        <end position="304"/>
    </location>
</feature>
<organism evidence="3 4">
    <name type="scientific">Hyaloperonospora brassicae</name>
    <name type="common">Brassica downy mildew</name>
    <name type="synonym">Peronospora brassicae</name>
    <dbReference type="NCBI Taxonomy" id="162125"/>
    <lineage>
        <taxon>Eukaryota</taxon>
        <taxon>Sar</taxon>
        <taxon>Stramenopiles</taxon>
        <taxon>Oomycota</taxon>
        <taxon>Peronosporomycetes</taxon>
        <taxon>Peronosporales</taxon>
        <taxon>Peronosporaceae</taxon>
        <taxon>Hyaloperonospora</taxon>
    </lineage>
</organism>
<feature type="compositionally biased region" description="Acidic residues" evidence="2">
    <location>
        <begin position="214"/>
        <end position="227"/>
    </location>
</feature>
<evidence type="ECO:0000256" key="1">
    <source>
        <dbReference type="SAM" id="Coils"/>
    </source>
</evidence>
<protein>
    <recommendedName>
        <fullName evidence="5">Myb/SANT-like DNA-binding domain-containing protein</fullName>
    </recommendedName>
</protein>
<feature type="compositionally biased region" description="Acidic residues" evidence="2">
    <location>
        <begin position="188"/>
        <end position="197"/>
    </location>
</feature>
<dbReference type="AlphaFoldDB" id="A0AAV0TMH9"/>
<reference evidence="3" key="1">
    <citation type="submission" date="2022-12" db="EMBL/GenBank/DDBJ databases">
        <authorList>
            <person name="Webb A."/>
        </authorList>
    </citation>
    <scope>NUCLEOTIDE SEQUENCE</scope>
    <source>
        <strain evidence="3">Hp1</strain>
    </source>
</reference>
<feature type="compositionally biased region" description="Low complexity" evidence="2">
    <location>
        <begin position="18"/>
        <end position="35"/>
    </location>
</feature>
<dbReference type="EMBL" id="CANTFL010000416">
    <property type="protein sequence ID" value="CAI5722211.1"/>
    <property type="molecule type" value="Genomic_DNA"/>
</dbReference>
<dbReference type="Proteomes" id="UP001162031">
    <property type="component" value="Unassembled WGS sequence"/>
</dbReference>